<proteinExistence type="predicted"/>
<keyword evidence="1" id="KW-0378">Hydrolase</keyword>
<keyword evidence="1" id="KW-0347">Helicase</keyword>
<keyword evidence="1" id="KW-0067">ATP-binding</keyword>
<dbReference type="GO" id="GO:0004386">
    <property type="term" value="F:helicase activity"/>
    <property type="evidence" value="ECO:0007669"/>
    <property type="project" value="UniProtKB-KW"/>
</dbReference>
<dbReference type="EMBL" id="BMAU01021398">
    <property type="protein sequence ID" value="GFY31475.1"/>
    <property type="molecule type" value="Genomic_DNA"/>
</dbReference>
<reference evidence="1" key="1">
    <citation type="submission" date="2020-08" db="EMBL/GenBank/DDBJ databases">
        <title>Multicomponent nature underlies the extraordinary mechanical properties of spider dragline silk.</title>
        <authorList>
            <person name="Kono N."/>
            <person name="Nakamura H."/>
            <person name="Mori M."/>
            <person name="Yoshida Y."/>
            <person name="Ohtoshi R."/>
            <person name="Malay A.D."/>
            <person name="Moran D.A.P."/>
            <person name="Tomita M."/>
            <person name="Numata K."/>
            <person name="Arakawa K."/>
        </authorList>
    </citation>
    <scope>NUCLEOTIDE SEQUENCE</scope>
</reference>
<protein>
    <submittedName>
        <fullName evidence="1">ATP-dependent DNA helicase</fullName>
    </submittedName>
</protein>
<comment type="caution">
    <text evidence="1">The sequence shown here is derived from an EMBL/GenBank/DDBJ whole genome shotgun (WGS) entry which is preliminary data.</text>
</comment>
<dbReference type="AlphaFoldDB" id="A0A8X6WAV0"/>
<accession>A0A8X6WAV0</accession>
<keyword evidence="2" id="KW-1185">Reference proteome</keyword>
<keyword evidence="1" id="KW-0547">Nucleotide-binding</keyword>
<organism evidence="1 2">
    <name type="scientific">Trichonephila clavipes</name>
    <name type="common">Golden silk orbweaver</name>
    <name type="synonym">Nephila clavipes</name>
    <dbReference type="NCBI Taxonomy" id="2585209"/>
    <lineage>
        <taxon>Eukaryota</taxon>
        <taxon>Metazoa</taxon>
        <taxon>Ecdysozoa</taxon>
        <taxon>Arthropoda</taxon>
        <taxon>Chelicerata</taxon>
        <taxon>Arachnida</taxon>
        <taxon>Araneae</taxon>
        <taxon>Araneomorphae</taxon>
        <taxon>Entelegynae</taxon>
        <taxon>Araneoidea</taxon>
        <taxon>Nephilidae</taxon>
        <taxon>Trichonephila</taxon>
    </lineage>
</organism>
<dbReference type="Proteomes" id="UP000887159">
    <property type="component" value="Unassembled WGS sequence"/>
</dbReference>
<sequence length="130" mass="15176">MHETTSEQYRMLLSKIAVDQYTWTNILPRFKNSQRSAVRYSYRQACQELNLLENDANWDTALADASNTARPQQIRTLFAIILTTCFPSNPKDLWGKYKDYISEDILHRLRAANQNPDIQFTPNVYNEALT</sequence>
<gene>
    <name evidence="1" type="primary">ORF208272</name>
    <name evidence="1" type="ORF">TNCV_4990341</name>
</gene>
<evidence type="ECO:0000313" key="2">
    <source>
        <dbReference type="Proteomes" id="UP000887159"/>
    </source>
</evidence>
<name>A0A8X6WAV0_TRICX</name>
<evidence type="ECO:0000313" key="1">
    <source>
        <dbReference type="EMBL" id="GFY31475.1"/>
    </source>
</evidence>